<dbReference type="InterPro" id="IPR036927">
    <property type="entry name" value="Cyt_c_oxase-like_su1_sf"/>
</dbReference>
<evidence type="ECO:0000256" key="3">
    <source>
        <dbReference type="ARBA" id="ARBA00025218"/>
    </source>
</evidence>
<dbReference type="GO" id="GO:0020037">
    <property type="term" value="F:heme binding"/>
    <property type="evidence" value="ECO:0007669"/>
    <property type="project" value="InterPro"/>
</dbReference>
<proteinExistence type="predicted"/>
<gene>
    <name evidence="6" type="ORF">LK10_09255</name>
</gene>
<dbReference type="Proteomes" id="UP000030982">
    <property type="component" value="Unassembled WGS sequence"/>
</dbReference>
<protein>
    <submittedName>
        <fullName evidence="6">Cytochrome C oxidase subunit I</fullName>
    </submittedName>
</protein>
<evidence type="ECO:0000256" key="1">
    <source>
        <dbReference type="ARBA" id="ARBA00022660"/>
    </source>
</evidence>
<dbReference type="GO" id="GO:0022904">
    <property type="term" value="P:respiratory electron transport chain"/>
    <property type="evidence" value="ECO:0007669"/>
    <property type="project" value="TreeGrafter"/>
</dbReference>
<comment type="caution">
    <text evidence="6">The sequence shown here is derived from an EMBL/GenBank/DDBJ whole genome shotgun (WGS) entry which is preliminary data.</text>
</comment>
<dbReference type="InterPro" id="IPR023616">
    <property type="entry name" value="Cyt_c_oxase-like_su1_dom"/>
</dbReference>
<evidence type="ECO:0000256" key="4">
    <source>
        <dbReference type="SAM" id="Phobius"/>
    </source>
</evidence>
<keyword evidence="2" id="KW-0249">Electron transport</keyword>
<comment type="function">
    <text evidence="3">Cytochrome c oxidase is the component of the respiratory chain that catalyzes the reduction of oxygen to water. Subunits 1-3 form the functional core of the enzyme complex. CO I is the catalytic subunit of the enzyme. Electrons originating in cytochrome c are transferred via the copper A center of subunit 2 and heme A of subunit 1 to the bimetallic center formed by heme A3 and copper B.</text>
</comment>
<dbReference type="AlphaFoldDB" id="A0A0B2AN84"/>
<dbReference type="GO" id="GO:0004129">
    <property type="term" value="F:cytochrome-c oxidase activity"/>
    <property type="evidence" value="ECO:0007669"/>
    <property type="project" value="InterPro"/>
</dbReference>
<sequence length="120" mass="13507">VMGMPRRYADYLPQDGFTWMNQFSTISSFVLGASLIPFFWNVYITARSGKRVTVDDPWGFGASLEWATSCPPPRHNFTSLPRIRSERPALDLHHPELSMAGSIQHAQTAAAVTADRKEMH</sequence>
<dbReference type="Gene3D" id="1.20.210.10">
    <property type="entry name" value="Cytochrome c oxidase-like, subunit I domain"/>
    <property type="match status" value="1"/>
</dbReference>
<dbReference type="GO" id="GO:0015990">
    <property type="term" value="P:electron transport coupled proton transport"/>
    <property type="evidence" value="ECO:0007669"/>
    <property type="project" value="TreeGrafter"/>
</dbReference>
<dbReference type="PANTHER" id="PTHR10422:SF18">
    <property type="entry name" value="CYTOCHROME C OXIDASE SUBUNIT 1"/>
    <property type="match status" value="1"/>
</dbReference>
<dbReference type="GO" id="GO:0016020">
    <property type="term" value="C:membrane"/>
    <property type="evidence" value="ECO:0007669"/>
    <property type="project" value="InterPro"/>
</dbReference>
<dbReference type="PANTHER" id="PTHR10422">
    <property type="entry name" value="CYTOCHROME C OXIDASE SUBUNIT 1"/>
    <property type="match status" value="1"/>
</dbReference>
<accession>A0A0B2AN84</accession>
<dbReference type="PROSITE" id="PS50855">
    <property type="entry name" value="COX1"/>
    <property type="match status" value="1"/>
</dbReference>
<reference evidence="6 7" key="1">
    <citation type="submission" date="2014-09" db="EMBL/GenBank/DDBJ databases">
        <title>Genome sequence of Sinomonas sp. MUSC 117.</title>
        <authorList>
            <person name="Lee L.-H."/>
        </authorList>
    </citation>
    <scope>NUCLEOTIDE SEQUENCE [LARGE SCALE GENOMIC DNA]</scope>
    <source>
        <strain evidence="6 7">MUSC 117</strain>
    </source>
</reference>
<feature type="transmembrane region" description="Helical" evidence="4">
    <location>
        <begin position="20"/>
        <end position="43"/>
    </location>
</feature>
<keyword evidence="4" id="KW-0812">Transmembrane</keyword>
<dbReference type="GO" id="GO:0009060">
    <property type="term" value="P:aerobic respiration"/>
    <property type="evidence" value="ECO:0007669"/>
    <property type="project" value="InterPro"/>
</dbReference>
<feature type="non-terminal residue" evidence="6">
    <location>
        <position position="1"/>
    </location>
</feature>
<evidence type="ECO:0000259" key="5">
    <source>
        <dbReference type="PROSITE" id="PS50855"/>
    </source>
</evidence>
<keyword evidence="4" id="KW-1133">Transmembrane helix</keyword>
<feature type="domain" description="Cytochrome oxidase subunit I profile" evidence="5">
    <location>
        <begin position="1"/>
        <end position="84"/>
    </location>
</feature>
<dbReference type="EMBL" id="JTDL01000099">
    <property type="protein sequence ID" value="KHL03412.1"/>
    <property type="molecule type" value="Genomic_DNA"/>
</dbReference>
<evidence type="ECO:0000313" key="6">
    <source>
        <dbReference type="EMBL" id="KHL03412.1"/>
    </source>
</evidence>
<evidence type="ECO:0000256" key="2">
    <source>
        <dbReference type="ARBA" id="ARBA00022982"/>
    </source>
</evidence>
<dbReference type="SUPFAM" id="SSF81442">
    <property type="entry name" value="Cytochrome c oxidase subunit I-like"/>
    <property type="match status" value="1"/>
</dbReference>
<keyword evidence="1" id="KW-0813">Transport</keyword>
<keyword evidence="7" id="KW-1185">Reference proteome</keyword>
<name>A0A0B2AN84_9MICC</name>
<evidence type="ECO:0000313" key="7">
    <source>
        <dbReference type="Proteomes" id="UP000030982"/>
    </source>
</evidence>
<keyword evidence="4" id="KW-0472">Membrane</keyword>
<keyword evidence="1" id="KW-0679">Respiratory chain</keyword>
<dbReference type="InterPro" id="IPR000883">
    <property type="entry name" value="Cyt_C_Oxase_1"/>
</dbReference>
<organism evidence="6 7">
    <name type="scientific">Sinomonas humi</name>
    <dbReference type="NCBI Taxonomy" id="1338436"/>
    <lineage>
        <taxon>Bacteria</taxon>
        <taxon>Bacillati</taxon>
        <taxon>Actinomycetota</taxon>
        <taxon>Actinomycetes</taxon>
        <taxon>Micrococcales</taxon>
        <taxon>Micrococcaceae</taxon>
        <taxon>Sinomonas</taxon>
    </lineage>
</organism>
<dbReference type="STRING" id="1338436.LK10_09255"/>